<evidence type="ECO:0000313" key="3">
    <source>
        <dbReference type="WBParaSite" id="PDA_v2.g20159.t1"/>
    </source>
</evidence>
<feature type="compositionally biased region" description="Basic residues" evidence="1">
    <location>
        <begin position="194"/>
        <end position="210"/>
    </location>
</feature>
<dbReference type="Proteomes" id="UP000887578">
    <property type="component" value="Unplaced"/>
</dbReference>
<reference evidence="3" key="1">
    <citation type="submission" date="2022-11" db="UniProtKB">
        <authorList>
            <consortium name="WormBaseParasite"/>
        </authorList>
    </citation>
    <scope>IDENTIFICATION</scope>
</reference>
<evidence type="ECO:0000256" key="1">
    <source>
        <dbReference type="SAM" id="MobiDB-lite"/>
    </source>
</evidence>
<protein>
    <submittedName>
        <fullName evidence="3">Uncharacterized protein</fullName>
    </submittedName>
</protein>
<feature type="region of interest" description="Disordered" evidence="1">
    <location>
        <begin position="1"/>
        <end position="52"/>
    </location>
</feature>
<dbReference type="WBParaSite" id="PDA_v2.g20159.t1">
    <property type="protein sequence ID" value="PDA_v2.g20159.t1"/>
    <property type="gene ID" value="PDA_v2.g20159"/>
</dbReference>
<feature type="compositionally biased region" description="Polar residues" evidence="1">
    <location>
        <begin position="73"/>
        <end position="87"/>
    </location>
</feature>
<feature type="compositionally biased region" description="Low complexity" evidence="1">
    <location>
        <begin position="38"/>
        <end position="47"/>
    </location>
</feature>
<name>A0A914PV34_9BILA</name>
<dbReference type="AlphaFoldDB" id="A0A914PV34"/>
<accession>A0A914PV34</accession>
<feature type="compositionally biased region" description="Low complexity" evidence="1">
    <location>
        <begin position="17"/>
        <end position="27"/>
    </location>
</feature>
<evidence type="ECO:0000313" key="2">
    <source>
        <dbReference type="Proteomes" id="UP000887578"/>
    </source>
</evidence>
<keyword evidence="2" id="KW-1185">Reference proteome</keyword>
<feature type="region of interest" description="Disordered" evidence="1">
    <location>
        <begin position="73"/>
        <end position="139"/>
    </location>
</feature>
<sequence>MTQRYKAYFTVPTGRQSPPSAANSSASDTRILSKSSKHQQPSSSYVSIQHPGGRVNPFKFSLNLVVNVQPMDNNQQQRLNGNVTSTPYGDFEDGEGRRMSLIDNLSPIPKQPATGSRSSHDSSKSKTPTNRRYKNKQSLLRFSTLNKSCNNRLGTSLNDTLLPRRLSFNESDENGEVFGGESTDFRSSQASLKDKRKIQTTGNRRCKYKKSLSSASLKKPRSKSAGTSLPGFQPYPRPRRLSFNETMRSDADKQLVEVGAVEAKSSFSHTSQDSFNDKNGAEIHANKEVGAIRSKSFNSLFPQDPSNLTFSSFKKPRSKSLGTTLPDHQNFPRLRRFNFNESEYETMRSDANKQLDEVGAVAAKSSSSHTSQDSFNAKNGTVTYANTPVPLESKAPIYNHQRQFRVGFIMNGVQTAVNCMVNIRSNDEDLYVEPVELLYEGEKMWRRPVRQVTKEMEEKIAADKKKQLK</sequence>
<feature type="region of interest" description="Disordered" evidence="1">
    <location>
        <begin position="171"/>
        <end position="238"/>
    </location>
</feature>
<organism evidence="2 3">
    <name type="scientific">Panagrolaimus davidi</name>
    <dbReference type="NCBI Taxonomy" id="227884"/>
    <lineage>
        <taxon>Eukaryota</taxon>
        <taxon>Metazoa</taxon>
        <taxon>Ecdysozoa</taxon>
        <taxon>Nematoda</taxon>
        <taxon>Chromadorea</taxon>
        <taxon>Rhabditida</taxon>
        <taxon>Tylenchina</taxon>
        <taxon>Panagrolaimomorpha</taxon>
        <taxon>Panagrolaimoidea</taxon>
        <taxon>Panagrolaimidae</taxon>
        <taxon>Panagrolaimus</taxon>
    </lineage>
</organism>
<proteinExistence type="predicted"/>